<dbReference type="InterPro" id="IPR007577">
    <property type="entry name" value="GlycoTrfase_DXD_sugar-bd_CS"/>
</dbReference>
<name>A0A0D2KUM4_9CHLO</name>
<dbReference type="PANTHER" id="PTHR32385">
    <property type="entry name" value="MANNOSYL PHOSPHORYLINOSITOL CERAMIDE SYNTHASE"/>
    <property type="match status" value="1"/>
</dbReference>
<keyword evidence="3" id="KW-1185">Reference proteome</keyword>
<evidence type="ECO:0000256" key="1">
    <source>
        <dbReference type="ARBA" id="ARBA00022679"/>
    </source>
</evidence>
<dbReference type="GO" id="GO:0016020">
    <property type="term" value="C:membrane"/>
    <property type="evidence" value="ECO:0007669"/>
    <property type="project" value="GOC"/>
</dbReference>
<keyword evidence="1" id="KW-0808">Transferase</keyword>
<dbReference type="InterPro" id="IPR029044">
    <property type="entry name" value="Nucleotide-diphossugar_trans"/>
</dbReference>
<dbReference type="Proteomes" id="UP000054498">
    <property type="component" value="Unassembled WGS sequence"/>
</dbReference>
<dbReference type="Gene3D" id="3.90.550.20">
    <property type="match status" value="1"/>
</dbReference>
<accession>A0A0D2KUM4</accession>
<reference evidence="2 3" key="1">
    <citation type="journal article" date="2013" name="BMC Genomics">
        <title>Reconstruction of the lipid metabolism for the microalga Monoraphidium neglectum from its genome sequence reveals characteristics suitable for biofuel production.</title>
        <authorList>
            <person name="Bogen C."/>
            <person name="Al-Dilaimi A."/>
            <person name="Albersmeier A."/>
            <person name="Wichmann J."/>
            <person name="Grundmann M."/>
            <person name="Rupp O."/>
            <person name="Lauersen K.J."/>
            <person name="Blifernez-Klassen O."/>
            <person name="Kalinowski J."/>
            <person name="Goesmann A."/>
            <person name="Mussgnug J.H."/>
            <person name="Kruse O."/>
        </authorList>
    </citation>
    <scope>NUCLEOTIDE SEQUENCE [LARGE SCALE GENOMIC DNA]</scope>
    <source>
        <strain evidence="2 3">SAG 48.87</strain>
    </source>
</reference>
<dbReference type="Pfam" id="PF04488">
    <property type="entry name" value="Gly_transf_sug"/>
    <property type="match status" value="1"/>
</dbReference>
<dbReference type="KEGG" id="mng:MNEG_8864"/>
<dbReference type="GO" id="GO:0051999">
    <property type="term" value="P:mannosyl-inositol phosphorylceramide biosynthetic process"/>
    <property type="evidence" value="ECO:0007669"/>
    <property type="project" value="TreeGrafter"/>
</dbReference>
<dbReference type="SUPFAM" id="SSF53448">
    <property type="entry name" value="Nucleotide-diphospho-sugar transferases"/>
    <property type="match status" value="1"/>
</dbReference>
<dbReference type="OrthoDB" id="551949at2759"/>
<dbReference type="AlphaFoldDB" id="A0A0D2KUM4"/>
<sequence length="213" mass="22927">MSAASTAAAPGRKQLRRRLIAPASFVALLVAVSLAASGLLDSGRLLHLATSTAGEVRHLPPSGRLGGGEAAGDEQGGRIPRIIHQNYLGGAEALASAALQPKSHFRKEWWRSCQTHHPCWDYVLWDEAACEALLAGRYPWFLPTWRAYNTTVLKSDAIRPFILHAHGGLYLDLDTECLADAGPALEGADIVLMAEVGGPGPGQKIRRVRLRAR</sequence>
<dbReference type="EMBL" id="KK101957">
    <property type="protein sequence ID" value="KIY99098.1"/>
    <property type="molecule type" value="Genomic_DNA"/>
</dbReference>
<dbReference type="GO" id="GO:0000030">
    <property type="term" value="F:mannosyltransferase activity"/>
    <property type="evidence" value="ECO:0007669"/>
    <property type="project" value="TreeGrafter"/>
</dbReference>
<dbReference type="GeneID" id="25741739"/>
<dbReference type="InterPro" id="IPR051706">
    <property type="entry name" value="Glycosyltransferase_domain"/>
</dbReference>
<proteinExistence type="predicted"/>
<evidence type="ECO:0000313" key="2">
    <source>
        <dbReference type="EMBL" id="KIY99098.1"/>
    </source>
</evidence>
<evidence type="ECO:0000313" key="3">
    <source>
        <dbReference type="Proteomes" id="UP000054498"/>
    </source>
</evidence>
<organism evidence="2 3">
    <name type="scientific">Monoraphidium neglectum</name>
    <dbReference type="NCBI Taxonomy" id="145388"/>
    <lineage>
        <taxon>Eukaryota</taxon>
        <taxon>Viridiplantae</taxon>
        <taxon>Chlorophyta</taxon>
        <taxon>core chlorophytes</taxon>
        <taxon>Chlorophyceae</taxon>
        <taxon>CS clade</taxon>
        <taxon>Sphaeropleales</taxon>
        <taxon>Selenastraceae</taxon>
        <taxon>Monoraphidium</taxon>
    </lineage>
</organism>
<dbReference type="RefSeq" id="XP_013898118.1">
    <property type="nucleotide sequence ID" value="XM_014042664.1"/>
</dbReference>
<protein>
    <submittedName>
        <fullName evidence="2">Uncharacterized protein</fullName>
    </submittedName>
</protein>
<gene>
    <name evidence="2" type="ORF">MNEG_8864</name>
</gene>
<dbReference type="PANTHER" id="PTHR32385:SF15">
    <property type="entry name" value="INOSITOL PHOSPHOCERAMIDE MANNOSYLTRANSFERASE 1"/>
    <property type="match status" value="1"/>
</dbReference>